<name>A0A7W0CN56_9ACTN</name>
<feature type="transmembrane region" description="Helical" evidence="2">
    <location>
        <begin position="372"/>
        <end position="393"/>
    </location>
</feature>
<keyword evidence="2" id="KW-0812">Transmembrane</keyword>
<evidence type="ECO:0000256" key="2">
    <source>
        <dbReference type="SAM" id="Phobius"/>
    </source>
</evidence>
<reference evidence="3 4" key="1">
    <citation type="submission" date="2020-07" db="EMBL/GenBank/DDBJ databases">
        <title>Genomic Encyclopedia of Type Strains, Phase IV (KMG-IV): sequencing the most valuable type-strain genomes for metagenomic binning, comparative biology and taxonomic classification.</title>
        <authorList>
            <person name="Goeker M."/>
        </authorList>
    </citation>
    <scope>NUCLEOTIDE SEQUENCE [LARGE SCALE GENOMIC DNA]</scope>
    <source>
        <strain evidence="3 4">DSM 45533</strain>
    </source>
</reference>
<dbReference type="EMBL" id="JACDUR010000005">
    <property type="protein sequence ID" value="MBA2894168.1"/>
    <property type="molecule type" value="Genomic_DNA"/>
</dbReference>
<protein>
    <submittedName>
        <fullName evidence="3">DNA-directed RNA polymerase specialized sigma24 family protein</fullName>
    </submittedName>
</protein>
<evidence type="ECO:0000313" key="3">
    <source>
        <dbReference type="EMBL" id="MBA2894168.1"/>
    </source>
</evidence>
<keyword evidence="4" id="KW-1185">Reference proteome</keyword>
<keyword evidence="2" id="KW-0472">Membrane</keyword>
<keyword evidence="3" id="KW-0240">DNA-directed RNA polymerase</keyword>
<dbReference type="InterPro" id="IPR013324">
    <property type="entry name" value="RNA_pol_sigma_r3/r4-like"/>
</dbReference>
<dbReference type="SUPFAM" id="SSF88659">
    <property type="entry name" value="Sigma3 and sigma4 domains of RNA polymerase sigma factors"/>
    <property type="match status" value="1"/>
</dbReference>
<gene>
    <name evidence="3" type="ORF">HNR30_005529</name>
</gene>
<feature type="compositionally biased region" description="Basic and acidic residues" evidence="1">
    <location>
        <begin position="338"/>
        <end position="347"/>
    </location>
</feature>
<evidence type="ECO:0000256" key="1">
    <source>
        <dbReference type="SAM" id="MobiDB-lite"/>
    </source>
</evidence>
<accession>A0A7W0CN56</accession>
<dbReference type="RefSeq" id="WP_181612888.1">
    <property type="nucleotide sequence ID" value="NZ_BAABAM010000005.1"/>
</dbReference>
<evidence type="ECO:0000313" key="4">
    <source>
        <dbReference type="Proteomes" id="UP000530928"/>
    </source>
</evidence>
<dbReference type="GO" id="GO:0000428">
    <property type="term" value="C:DNA-directed RNA polymerase complex"/>
    <property type="evidence" value="ECO:0007669"/>
    <property type="project" value="UniProtKB-KW"/>
</dbReference>
<keyword evidence="3" id="KW-0804">Transcription</keyword>
<sequence>MTDLGVVRPLTSTALYHEHAAGLFAYCADQLGDQGSALDALMAVMTRGAERPPPRAALYALARREIHRRDVVYAPPVVDPLVDPAFALVERAFRDLRPHQREVLLLCEVCGLDRIELAWVLDVAADTADELAANARAHFQHALNTAITAISVRLVTAAHEVLRIAPLSETLRRLPWPAPPESTYEAPSTAGVVEPAAIQLWPLPPTWPLPLAETDPLTNTGLFPAELLAPRTGKGRAEHEATTAPMPKVRDDVVLSAPVKDDVRTSIRGILGSLQKTFEAPVPTRAEPGDVLVAGAPEDSLFQPKAAPPEPVYIMPEEPAEPEPEPEPEPVAVVEEHPEPVRQEPRPSKVALAPARPRPAARPRHYPRHHDWAWELIGFVICVAIAMAVFFAIPTISG</sequence>
<dbReference type="Proteomes" id="UP000530928">
    <property type="component" value="Unassembled WGS sequence"/>
</dbReference>
<organism evidence="3 4">
    <name type="scientific">Nonomuraea soli</name>
    <dbReference type="NCBI Taxonomy" id="1032476"/>
    <lineage>
        <taxon>Bacteria</taxon>
        <taxon>Bacillati</taxon>
        <taxon>Actinomycetota</taxon>
        <taxon>Actinomycetes</taxon>
        <taxon>Streptosporangiales</taxon>
        <taxon>Streptosporangiaceae</taxon>
        <taxon>Nonomuraea</taxon>
    </lineage>
</organism>
<dbReference type="AlphaFoldDB" id="A0A7W0CN56"/>
<feature type="region of interest" description="Disordered" evidence="1">
    <location>
        <begin position="338"/>
        <end position="365"/>
    </location>
</feature>
<keyword evidence="2" id="KW-1133">Transmembrane helix</keyword>
<comment type="caution">
    <text evidence="3">The sequence shown here is derived from an EMBL/GenBank/DDBJ whole genome shotgun (WGS) entry which is preliminary data.</text>
</comment>
<dbReference type="Gene3D" id="1.20.140.160">
    <property type="match status" value="1"/>
</dbReference>
<proteinExistence type="predicted"/>